<reference evidence="7" key="1">
    <citation type="submission" date="2018-02" db="EMBL/GenBank/DDBJ databases">
        <authorList>
            <person name="Cohen D.B."/>
            <person name="Kent A.D."/>
        </authorList>
    </citation>
    <scope>NUCLEOTIDE SEQUENCE</scope>
</reference>
<dbReference type="InterPro" id="IPR000425">
    <property type="entry name" value="MIP"/>
</dbReference>
<evidence type="ECO:0000256" key="2">
    <source>
        <dbReference type="ARBA" id="ARBA00022692"/>
    </source>
</evidence>
<evidence type="ECO:0000256" key="5">
    <source>
        <dbReference type="RuleBase" id="RU000477"/>
    </source>
</evidence>
<keyword evidence="5" id="KW-0813">Transport</keyword>
<organism evidence="7">
    <name type="scientific">Fagus sylvatica</name>
    <name type="common">Beechnut</name>
    <dbReference type="NCBI Taxonomy" id="28930"/>
    <lineage>
        <taxon>Eukaryota</taxon>
        <taxon>Viridiplantae</taxon>
        <taxon>Streptophyta</taxon>
        <taxon>Embryophyta</taxon>
        <taxon>Tracheophyta</taxon>
        <taxon>Spermatophyta</taxon>
        <taxon>Magnoliopsida</taxon>
        <taxon>eudicotyledons</taxon>
        <taxon>Gunneridae</taxon>
        <taxon>Pentapetalae</taxon>
        <taxon>rosids</taxon>
        <taxon>fabids</taxon>
        <taxon>Fagales</taxon>
        <taxon>Fagaceae</taxon>
        <taxon>Fagus</taxon>
    </lineage>
</organism>
<accession>A0A2N9GRE9</accession>
<dbReference type="PANTHER" id="PTHR47002:SF6">
    <property type="entry name" value="X INTRINSIC PROTEIN"/>
    <property type="match status" value="1"/>
</dbReference>
<feature type="transmembrane region" description="Helical" evidence="6">
    <location>
        <begin position="112"/>
        <end position="133"/>
    </location>
</feature>
<dbReference type="PRINTS" id="PR00783">
    <property type="entry name" value="MINTRINSICP"/>
</dbReference>
<dbReference type="PANTHER" id="PTHR47002">
    <property type="entry name" value="AQUAPORIN-LIKE"/>
    <property type="match status" value="1"/>
</dbReference>
<dbReference type="AlphaFoldDB" id="A0A2N9GRE9"/>
<keyword evidence="2 5" id="KW-0812">Transmembrane</keyword>
<dbReference type="GO" id="GO:0015267">
    <property type="term" value="F:channel activity"/>
    <property type="evidence" value="ECO:0007669"/>
    <property type="project" value="InterPro"/>
</dbReference>
<sequence>MKTGAMDVAVVSSGADQGFSKSFEKTGRKSPRTTFFASIGGDEIFSSDLWRAALTEAVATTFFIFTLITSIISCFESHEADPKLLVPFLVFIIAFFFLLAIIPLSGGFLNPSVTFIAALMGVVTLVRACVYVLGQCIGSIMGFLLIKCVMSHDMVVKYMLGGCTINDNGNGISLGGALMLEFVCTFVVLLLGITVAFDKKRSKELGVTMVCVVIAASLAIAVYVSIVVTGQPGYAGAGLNPARCLGPALIQGGQLWYGHWVFWLGPFLACIVYYGFSKTFPREGLVSVGEHDIMKLARTCFEGTGTPNY</sequence>
<dbReference type="SUPFAM" id="SSF81338">
    <property type="entry name" value="Aquaporin-like"/>
    <property type="match status" value="1"/>
</dbReference>
<feature type="transmembrane region" description="Helical" evidence="6">
    <location>
        <begin position="140"/>
        <end position="160"/>
    </location>
</feature>
<dbReference type="EMBL" id="OIVN01002606">
    <property type="protein sequence ID" value="SPD05017.1"/>
    <property type="molecule type" value="Genomic_DNA"/>
</dbReference>
<evidence type="ECO:0000256" key="3">
    <source>
        <dbReference type="ARBA" id="ARBA00022989"/>
    </source>
</evidence>
<dbReference type="InterPro" id="IPR023271">
    <property type="entry name" value="Aquaporin-like"/>
</dbReference>
<proteinExistence type="inferred from homology"/>
<keyword evidence="4 6" id="KW-0472">Membrane</keyword>
<feature type="transmembrane region" description="Helical" evidence="6">
    <location>
        <begin position="257"/>
        <end position="276"/>
    </location>
</feature>
<dbReference type="GO" id="GO:0016020">
    <property type="term" value="C:membrane"/>
    <property type="evidence" value="ECO:0007669"/>
    <property type="project" value="UniProtKB-SubCell"/>
</dbReference>
<evidence type="ECO:0000256" key="6">
    <source>
        <dbReference type="SAM" id="Phobius"/>
    </source>
</evidence>
<feature type="transmembrane region" description="Helical" evidence="6">
    <location>
        <begin position="172"/>
        <end position="193"/>
    </location>
</feature>
<keyword evidence="3 6" id="KW-1133">Transmembrane helix</keyword>
<dbReference type="Pfam" id="PF00230">
    <property type="entry name" value="MIP"/>
    <property type="match status" value="1"/>
</dbReference>
<protein>
    <submittedName>
        <fullName evidence="7">Uncharacterized protein</fullName>
    </submittedName>
</protein>
<evidence type="ECO:0000313" key="7">
    <source>
        <dbReference type="EMBL" id="SPD05017.1"/>
    </source>
</evidence>
<feature type="transmembrane region" description="Helical" evidence="6">
    <location>
        <begin position="49"/>
        <end position="72"/>
    </location>
</feature>
<gene>
    <name evidence="7" type="ORF">FSB_LOCUS32899</name>
</gene>
<feature type="transmembrane region" description="Helical" evidence="6">
    <location>
        <begin position="84"/>
        <end position="106"/>
    </location>
</feature>
<comment type="similarity">
    <text evidence="5">Belongs to the MIP/aquaporin (TC 1.A.8) family.</text>
</comment>
<feature type="transmembrane region" description="Helical" evidence="6">
    <location>
        <begin position="205"/>
        <end position="226"/>
    </location>
</feature>
<dbReference type="Gene3D" id="1.20.1080.10">
    <property type="entry name" value="Glycerol uptake facilitator protein"/>
    <property type="match status" value="1"/>
</dbReference>
<evidence type="ECO:0000256" key="1">
    <source>
        <dbReference type="ARBA" id="ARBA00004141"/>
    </source>
</evidence>
<comment type="subcellular location">
    <subcellularLocation>
        <location evidence="1">Membrane</location>
        <topology evidence="1">Multi-pass membrane protein</topology>
    </subcellularLocation>
</comment>
<name>A0A2N9GRE9_FAGSY</name>
<evidence type="ECO:0000256" key="4">
    <source>
        <dbReference type="ARBA" id="ARBA00023136"/>
    </source>
</evidence>